<dbReference type="CDD" id="cd11064">
    <property type="entry name" value="CYP86A"/>
    <property type="match status" value="1"/>
</dbReference>
<keyword evidence="4 7" id="KW-0560">Oxidoreductase</keyword>
<dbReference type="AlphaFoldDB" id="A0AAP0GQY3"/>
<evidence type="ECO:0000313" key="10">
    <source>
        <dbReference type="Proteomes" id="UP001408789"/>
    </source>
</evidence>
<name>A0AAP0GQY3_9ASTR</name>
<dbReference type="EMBL" id="JBCNJP010000020">
    <property type="protein sequence ID" value="KAK9059878.1"/>
    <property type="molecule type" value="Genomic_DNA"/>
</dbReference>
<evidence type="ECO:0000256" key="6">
    <source>
        <dbReference type="PIRSR" id="PIRSR602401-1"/>
    </source>
</evidence>
<dbReference type="InterPro" id="IPR001128">
    <property type="entry name" value="Cyt_P450"/>
</dbReference>
<keyword evidence="7" id="KW-0503">Monooxygenase</keyword>
<dbReference type="GO" id="GO:0006629">
    <property type="term" value="P:lipid metabolic process"/>
    <property type="evidence" value="ECO:0007669"/>
    <property type="project" value="UniProtKB-ARBA"/>
</dbReference>
<dbReference type="InterPro" id="IPR017972">
    <property type="entry name" value="Cyt_P450_CS"/>
</dbReference>
<keyword evidence="6 7" id="KW-0349">Heme</keyword>
<dbReference type="PROSITE" id="PS00086">
    <property type="entry name" value="CYTOCHROME_P450"/>
    <property type="match status" value="1"/>
</dbReference>
<dbReference type="PRINTS" id="PR00385">
    <property type="entry name" value="P450"/>
</dbReference>
<feature type="binding site" description="axial binding residue" evidence="6">
    <location>
        <position position="455"/>
    </location>
    <ligand>
        <name>heme</name>
        <dbReference type="ChEBI" id="CHEBI:30413"/>
    </ligand>
    <ligandPart>
        <name>Fe</name>
        <dbReference type="ChEBI" id="CHEBI:18248"/>
    </ligandPart>
</feature>
<protein>
    <recommendedName>
        <fullName evidence="11">Cytochrome P450</fullName>
    </recommendedName>
</protein>
<evidence type="ECO:0000256" key="2">
    <source>
        <dbReference type="ARBA" id="ARBA00010617"/>
    </source>
</evidence>
<keyword evidence="8" id="KW-0472">Membrane</keyword>
<dbReference type="PRINTS" id="PR00463">
    <property type="entry name" value="EP450I"/>
</dbReference>
<keyword evidence="8" id="KW-0812">Transmembrane</keyword>
<gene>
    <name evidence="9" type="ORF">SSX86_020582</name>
</gene>
<dbReference type="Pfam" id="PF00067">
    <property type="entry name" value="p450"/>
    <property type="match status" value="1"/>
</dbReference>
<evidence type="ECO:0008006" key="11">
    <source>
        <dbReference type="Google" id="ProtNLM"/>
    </source>
</evidence>
<reference evidence="9 10" key="1">
    <citation type="submission" date="2024-04" db="EMBL/GenBank/DDBJ databases">
        <title>The reference genome of an endangered Asteraceae, Deinandra increscens subsp. villosa, native to the Central Coast of California.</title>
        <authorList>
            <person name="Guilliams M."/>
            <person name="Hasenstab-Lehman K."/>
            <person name="Meyer R."/>
            <person name="Mcevoy S."/>
        </authorList>
    </citation>
    <scope>NUCLEOTIDE SEQUENCE [LARGE SCALE GENOMIC DNA]</scope>
    <source>
        <tissue evidence="9">Leaf</tissue>
    </source>
</reference>
<evidence type="ECO:0000256" key="5">
    <source>
        <dbReference type="ARBA" id="ARBA00023004"/>
    </source>
</evidence>
<evidence type="ECO:0000256" key="3">
    <source>
        <dbReference type="ARBA" id="ARBA00022723"/>
    </source>
</evidence>
<organism evidence="9 10">
    <name type="scientific">Deinandra increscens subsp. villosa</name>
    <dbReference type="NCBI Taxonomy" id="3103831"/>
    <lineage>
        <taxon>Eukaryota</taxon>
        <taxon>Viridiplantae</taxon>
        <taxon>Streptophyta</taxon>
        <taxon>Embryophyta</taxon>
        <taxon>Tracheophyta</taxon>
        <taxon>Spermatophyta</taxon>
        <taxon>Magnoliopsida</taxon>
        <taxon>eudicotyledons</taxon>
        <taxon>Gunneridae</taxon>
        <taxon>Pentapetalae</taxon>
        <taxon>asterids</taxon>
        <taxon>campanulids</taxon>
        <taxon>Asterales</taxon>
        <taxon>Asteraceae</taxon>
        <taxon>Asteroideae</taxon>
        <taxon>Heliantheae alliance</taxon>
        <taxon>Madieae</taxon>
        <taxon>Madiinae</taxon>
        <taxon>Deinandra</taxon>
    </lineage>
</organism>
<dbReference type="InterPro" id="IPR036396">
    <property type="entry name" value="Cyt_P450_sf"/>
</dbReference>
<evidence type="ECO:0000256" key="8">
    <source>
        <dbReference type="SAM" id="Phobius"/>
    </source>
</evidence>
<dbReference type="GO" id="GO:0004497">
    <property type="term" value="F:monooxygenase activity"/>
    <property type="evidence" value="ECO:0007669"/>
    <property type="project" value="UniProtKB-KW"/>
</dbReference>
<keyword evidence="10" id="KW-1185">Reference proteome</keyword>
<evidence type="ECO:0000256" key="4">
    <source>
        <dbReference type="ARBA" id="ARBA00023002"/>
    </source>
</evidence>
<evidence type="ECO:0000256" key="1">
    <source>
        <dbReference type="ARBA" id="ARBA00001971"/>
    </source>
</evidence>
<dbReference type="Gene3D" id="1.10.630.10">
    <property type="entry name" value="Cytochrome P450"/>
    <property type="match status" value="1"/>
</dbReference>
<sequence length="510" mass="58356">MAFFEYLTILFPIVICFLTFISYIRKRHNSVIPINWPVLGATPGVILNGHRLHEFATEMLACSGGTVFLKGPSFANMDMLCTSSPADIHYILSKNFPNYPKGDKFREIFDILGEGVSNADGEIWEFHRRTLKPLLSHPSFHSILKKNIWDKVERGLLPVLDKNSKQGVETDLQDLFQRFAFDTICESIFGQDPESMSPGLPYIPCEKALSHAEEALLFRHIIPARLWKCQRLLGIGSEKKLSDSWKIIDQFIYKHIAEKQKNSSNMNDEHVEENFVFLTSLIREVKDQSVTSREHNKFLRDILLNLIVAGRDTTSSTLTWFFYLLAKNPVVEDKILEEIKTQLNKEINGKCNDMRSLDLTKLDYLHGGLCEALRIFPAVPFQHKSPVQPDILPSGYQVDRNTLIILCFYSMGRTQSIWGEDCLEFKPERWFAARGGIEHQPSYKFPAFNAGPRSCLGKQMSFTQMKIVAATIIYHYHIELVEGHPLILSDSIILEMKNGLIVRLTKRSVV</sequence>
<evidence type="ECO:0000256" key="7">
    <source>
        <dbReference type="RuleBase" id="RU000461"/>
    </source>
</evidence>
<dbReference type="GO" id="GO:0016705">
    <property type="term" value="F:oxidoreductase activity, acting on paired donors, with incorporation or reduction of molecular oxygen"/>
    <property type="evidence" value="ECO:0007669"/>
    <property type="project" value="InterPro"/>
</dbReference>
<keyword evidence="3 6" id="KW-0479">Metal-binding</keyword>
<comment type="caution">
    <text evidence="9">The sequence shown here is derived from an EMBL/GenBank/DDBJ whole genome shotgun (WGS) entry which is preliminary data.</text>
</comment>
<evidence type="ECO:0000313" key="9">
    <source>
        <dbReference type="EMBL" id="KAK9059878.1"/>
    </source>
</evidence>
<keyword evidence="8" id="KW-1133">Transmembrane helix</keyword>
<feature type="transmembrane region" description="Helical" evidence="8">
    <location>
        <begin position="6"/>
        <end position="24"/>
    </location>
</feature>
<dbReference type="GO" id="GO:0005506">
    <property type="term" value="F:iron ion binding"/>
    <property type="evidence" value="ECO:0007669"/>
    <property type="project" value="InterPro"/>
</dbReference>
<keyword evidence="5 6" id="KW-0408">Iron</keyword>
<proteinExistence type="inferred from homology"/>
<comment type="similarity">
    <text evidence="2 7">Belongs to the cytochrome P450 family.</text>
</comment>
<dbReference type="Proteomes" id="UP001408789">
    <property type="component" value="Unassembled WGS sequence"/>
</dbReference>
<dbReference type="SUPFAM" id="SSF48264">
    <property type="entry name" value="Cytochrome P450"/>
    <property type="match status" value="1"/>
</dbReference>
<accession>A0AAP0GQY3</accession>
<comment type="cofactor">
    <cofactor evidence="1 6">
        <name>heme</name>
        <dbReference type="ChEBI" id="CHEBI:30413"/>
    </cofactor>
</comment>
<dbReference type="GO" id="GO:0020037">
    <property type="term" value="F:heme binding"/>
    <property type="evidence" value="ECO:0007669"/>
    <property type="project" value="InterPro"/>
</dbReference>
<dbReference type="PANTHER" id="PTHR24296">
    <property type="entry name" value="CYTOCHROME P450"/>
    <property type="match status" value="1"/>
</dbReference>
<dbReference type="InterPro" id="IPR002401">
    <property type="entry name" value="Cyt_P450_E_grp-I"/>
</dbReference>